<dbReference type="STRING" id="1121117.SAMN02745977_01306"/>
<keyword evidence="8" id="KW-0067">ATP-binding</keyword>
<evidence type="ECO:0000256" key="10">
    <source>
        <dbReference type="SAM" id="Phobius"/>
    </source>
</evidence>
<dbReference type="InterPro" id="IPR003661">
    <property type="entry name" value="HisK_dim/P_dom"/>
</dbReference>
<keyword evidence="4" id="KW-0597">Phosphoprotein</keyword>
<dbReference type="InterPro" id="IPR005467">
    <property type="entry name" value="His_kinase_dom"/>
</dbReference>
<dbReference type="OrthoDB" id="9815750at2"/>
<evidence type="ECO:0000256" key="3">
    <source>
        <dbReference type="ARBA" id="ARBA00012438"/>
    </source>
</evidence>
<evidence type="ECO:0000256" key="2">
    <source>
        <dbReference type="ARBA" id="ARBA00004370"/>
    </source>
</evidence>
<dbReference type="EMBL" id="FOCW01000002">
    <property type="protein sequence ID" value="SEN46710.1"/>
    <property type="molecule type" value="Genomic_DNA"/>
</dbReference>
<evidence type="ECO:0000259" key="13">
    <source>
        <dbReference type="PROSITE" id="PS50885"/>
    </source>
</evidence>
<evidence type="ECO:0000256" key="9">
    <source>
        <dbReference type="ARBA" id="ARBA00023012"/>
    </source>
</evidence>
<dbReference type="SUPFAM" id="SSF47384">
    <property type="entry name" value="Homodimeric domain of signal transducing histidine kinase"/>
    <property type="match status" value="1"/>
</dbReference>
<organism evidence="14 15">
    <name type="scientific">Brachymonas denitrificans DSM 15123</name>
    <dbReference type="NCBI Taxonomy" id="1121117"/>
    <lineage>
        <taxon>Bacteria</taxon>
        <taxon>Pseudomonadati</taxon>
        <taxon>Pseudomonadota</taxon>
        <taxon>Betaproteobacteria</taxon>
        <taxon>Burkholderiales</taxon>
        <taxon>Comamonadaceae</taxon>
        <taxon>Brachymonas</taxon>
    </lineage>
</organism>
<dbReference type="CDD" id="cd00130">
    <property type="entry name" value="PAS"/>
    <property type="match status" value="1"/>
</dbReference>
<dbReference type="Gene3D" id="6.10.340.10">
    <property type="match status" value="1"/>
</dbReference>
<dbReference type="EC" id="2.7.13.3" evidence="3"/>
<evidence type="ECO:0000313" key="15">
    <source>
        <dbReference type="Proteomes" id="UP000199531"/>
    </source>
</evidence>
<feature type="domain" description="PAS" evidence="12">
    <location>
        <begin position="401"/>
        <end position="445"/>
    </location>
</feature>
<sequence>MLQAFRTFWRSSRNLRWSVMVGLSLLLSIALVLMFLLAQATGNREIYERNFERLLVINLVVAVMLFAVISWMAWRVLSRFRRGKFGSRLLLKLAAAFVLVASVPGALIYLVSYQFVTRSIESWFDVRVETALDAGLNLGRNLLDQYARDTGIKTESAAEQLVIVPSFNLAQELERLRLQQHTDHMVLWSPQGERIAGASASQLTEPQLPPSADVLEQLKTELVVTVMEGLDEEADGSTADPVRPEQTTRASGARVVSYTVVRPSHFVLQSDVWVLQVVQVIPAELLANALTVQEANRVYQERALARTGMSRMFIGTLTLTLILAIFGAVLLAAMLATQLARPLLMLAEGVRQVAAGDLRPKSIYKGNDELGGLTQSFAAMTQQLADARQALTNSVAELDASRSELQTILDNLSTGVMLLTADGTVLSANPAASRILGVDAAQLLGYRLEDIPDLHQVGQTVQQQFEGLIEHEQPQPADTVDVPGSEPASEVDERWASKTTHEYWQHTLELNPASHEGLQHDVISLVLRGALLPDAAISNVRLLVFEDVSALISAQRTQAWAEVARRLAHEIKNPLTPIQLSAERLEMKLMDCLEPREQAVLAKSVRTIVDQVDAMKRLVNEFRDYARLPAAHLEPTDLNALVTDILHLYGAENTPVPIEAELDPDCHLIMADAQQLRQVIHNLLQNAQDAQEQAGHTGQPVLIQTQWRPATQRVRLSVLDHGIGFPESILQRAFEPYVTTKSKGTGLGLAVVKKIADDHGARLAISNRQQEGEVAGAQVTLLFPAADSHPQM</sequence>
<feature type="domain" description="HAMP" evidence="13">
    <location>
        <begin position="337"/>
        <end position="389"/>
    </location>
</feature>
<feature type="transmembrane region" description="Helical" evidence="10">
    <location>
        <begin position="56"/>
        <end position="77"/>
    </location>
</feature>
<dbReference type="AlphaFoldDB" id="A0A1H8GSC5"/>
<dbReference type="Gene3D" id="1.10.287.130">
    <property type="match status" value="1"/>
</dbReference>
<dbReference type="InterPro" id="IPR035965">
    <property type="entry name" value="PAS-like_dom_sf"/>
</dbReference>
<comment type="subcellular location">
    <subcellularLocation>
        <location evidence="2">Membrane</location>
    </subcellularLocation>
</comment>
<protein>
    <recommendedName>
        <fullName evidence="3">histidine kinase</fullName>
        <ecNumber evidence="3">2.7.13.3</ecNumber>
    </recommendedName>
</protein>
<evidence type="ECO:0000256" key="7">
    <source>
        <dbReference type="ARBA" id="ARBA00022777"/>
    </source>
</evidence>
<gene>
    <name evidence="14" type="ORF">SAMN02745977_01306</name>
</gene>
<dbReference type="Pfam" id="PF00672">
    <property type="entry name" value="HAMP"/>
    <property type="match status" value="1"/>
</dbReference>
<dbReference type="Gene3D" id="3.30.565.10">
    <property type="entry name" value="Histidine kinase-like ATPase, C-terminal domain"/>
    <property type="match status" value="1"/>
</dbReference>
<feature type="transmembrane region" description="Helical" evidence="10">
    <location>
        <begin position="313"/>
        <end position="336"/>
    </location>
</feature>
<dbReference type="Gene3D" id="3.30.450.20">
    <property type="entry name" value="PAS domain"/>
    <property type="match status" value="1"/>
</dbReference>
<keyword evidence="10" id="KW-0472">Membrane</keyword>
<dbReference type="InterPro" id="IPR003594">
    <property type="entry name" value="HATPase_dom"/>
</dbReference>
<dbReference type="Pfam" id="PF00512">
    <property type="entry name" value="HisKA"/>
    <property type="match status" value="1"/>
</dbReference>
<keyword evidence="9" id="KW-0902">Two-component regulatory system</keyword>
<dbReference type="Pfam" id="PF02518">
    <property type="entry name" value="HATPase_c"/>
    <property type="match status" value="1"/>
</dbReference>
<dbReference type="SUPFAM" id="SSF55785">
    <property type="entry name" value="PYP-like sensor domain (PAS domain)"/>
    <property type="match status" value="1"/>
</dbReference>
<evidence type="ECO:0000256" key="5">
    <source>
        <dbReference type="ARBA" id="ARBA00022679"/>
    </source>
</evidence>
<evidence type="ECO:0000313" key="14">
    <source>
        <dbReference type="EMBL" id="SEN46710.1"/>
    </source>
</evidence>
<dbReference type="PROSITE" id="PS50885">
    <property type="entry name" value="HAMP"/>
    <property type="match status" value="1"/>
</dbReference>
<proteinExistence type="predicted"/>
<keyword evidence="10" id="KW-1133">Transmembrane helix</keyword>
<keyword evidence="10" id="KW-0812">Transmembrane</keyword>
<dbReference type="InterPro" id="IPR004358">
    <property type="entry name" value="Sig_transdc_His_kin-like_C"/>
</dbReference>
<evidence type="ECO:0000259" key="11">
    <source>
        <dbReference type="PROSITE" id="PS50109"/>
    </source>
</evidence>
<dbReference type="InterPro" id="IPR003660">
    <property type="entry name" value="HAMP_dom"/>
</dbReference>
<keyword evidence="7 14" id="KW-0418">Kinase</keyword>
<evidence type="ECO:0000256" key="1">
    <source>
        <dbReference type="ARBA" id="ARBA00000085"/>
    </source>
</evidence>
<evidence type="ECO:0000256" key="6">
    <source>
        <dbReference type="ARBA" id="ARBA00022741"/>
    </source>
</evidence>
<keyword evidence="5" id="KW-0808">Transferase</keyword>
<dbReference type="SMART" id="SM00304">
    <property type="entry name" value="HAMP"/>
    <property type="match status" value="1"/>
</dbReference>
<dbReference type="InterPro" id="IPR017232">
    <property type="entry name" value="NtrY"/>
</dbReference>
<dbReference type="SUPFAM" id="SSF55874">
    <property type="entry name" value="ATPase domain of HSP90 chaperone/DNA topoisomerase II/histidine kinase"/>
    <property type="match status" value="1"/>
</dbReference>
<dbReference type="PIRSF" id="PIRSF037532">
    <property type="entry name" value="STHK_NtrY"/>
    <property type="match status" value="1"/>
</dbReference>
<dbReference type="Proteomes" id="UP000199531">
    <property type="component" value="Unassembled WGS sequence"/>
</dbReference>
<evidence type="ECO:0000256" key="8">
    <source>
        <dbReference type="ARBA" id="ARBA00022840"/>
    </source>
</evidence>
<dbReference type="GO" id="GO:0000155">
    <property type="term" value="F:phosphorelay sensor kinase activity"/>
    <property type="evidence" value="ECO:0007669"/>
    <property type="project" value="InterPro"/>
</dbReference>
<dbReference type="PRINTS" id="PR00344">
    <property type="entry name" value="BCTRLSENSOR"/>
</dbReference>
<keyword evidence="6" id="KW-0547">Nucleotide-binding</keyword>
<evidence type="ECO:0000259" key="12">
    <source>
        <dbReference type="PROSITE" id="PS50112"/>
    </source>
</evidence>
<dbReference type="InterPro" id="IPR000014">
    <property type="entry name" value="PAS"/>
</dbReference>
<dbReference type="GO" id="GO:0016020">
    <property type="term" value="C:membrane"/>
    <property type="evidence" value="ECO:0007669"/>
    <property type="project" value="UniProtKB-SubCell"/>
</dbReference>
<feature type="domain" description="Histidine kinase" evidence="11">
    <location>
        <begin position="566"/>
        <end position="787"/>
    </location>
</feature>
<feature type="transmembrane region" description="Helical" evidence="10">
    <location>
        <begin position="89"/>
        <end position="111"/>
    </location>
</feature>
<dbReference type="InterPro" id="IPR036097">
    <property type="entry name" value="HisK_dim/P_sf"/>
</dbReference>
<dbReference type="SMART" id="SM00091">
    <property type="entry name" value="PAS"/>
    <property type="match status" value="1"/>
</dbReference>
<dbReference type="RefSeq" id="WP_091815641.1">
    <property type="nucleotide sequence ID" value="NZ_FOCW01000002.1"/>
</dbReference>
<reference evidence="14 15" key="1">
    <citation type="submission" date="2016-10" db="EMBL/GenBank/DDBJ databases">
        <authorList>
            <person name="de Groot N.N."/>
        </authorList>
    </citation>
    <scope>NUCLEOTIDE SEQUENCE [LARGE SCALE GENOMIC DNA]</scope>
    <source>
        <strain evidence="14 15">DSM 15123</strain>
    </source>
</reference>
<dbReference type="SMART" id="SM00388">
    <property type="entry name" value="HisKA"/>
    <property type="match status" value="1"/>
</dbReference>
<dbReference type="GO" id="GO:0005524">
    <property type="term" value="F:ATP binding"/>
    <property type="evidence" value="ECO:0007669"/>
    <property type="project" value="UniProtKB-KW"/>
</dbReference>
<dbReference type="CDD" id="cd06225">
    <property type="entry name" value="HAMP"/>
    <property type="match status" value="1"/>
</dbReference>
<dbReference type="SUPFAM" id="SSF158472">
    <property type="entry name" value="HAMP domain-like"/>
    <property type="match status" value="1"/>
</dbReference>
<dbReference type="Pfam" id="PF13188">
    <property type="entry name" value="PAS_8"/>
    <property type="match status" value="1"/>
</dbReference>
<keyword evidence="15" id="KW-1185">Reference proteome</keyword>
<dbReference type="InterPro" id="IPR036890">
    <property type="entry name" value="HATPase_C_sf"/>
</dbReference>
<dbReference type="SMART" id="SM00387">
    <property type="entry name" value="HATPase_c"/>
    <property type="match status" value="1"/>
</dbReference>
<accession>A0A1H8GSC5</accession>
<dbReference type="PROSITE" id="PS50112">
    <property type="entry name" value="PAS"/>
    <property type="match status" value="1"/>
</dbReference>
<dbReference type="CDD" id="cd00082">
    <property type="entry name" value="HisKA"/>
    <property type="match status" value="1"/>
</dbReference>
<dbReference type="PANTHER" id="PTHR43065">
    <property type="entry name" value="SENSOR HISTIDINE KINASE"/>
    <property type="match status" value="1"/>
</dbReference>
<evidence type="ECO:0000256" key="4">
    <source>
        <dbReference type="ARBA" id="ARBA00022553"/>
    </source>
</evidence>
<comment type="catalytic activity">
    <reaction evidence="1">
        <text>ATP + protein L-histidine = ADP + protein N-phospho-L-histidine.</text>
        <dbReference type="EC" id="2.7.13.3"/>
    </reaction>
</comment>
<dbReference type="PANTHER" id="PTHR43065:SF10">
    <property type="entry name" value="PEROXIDE STRESS-ACTIVATED HISTIDINE KINASE MAK3"/>
    <property type="match status" value="1"/>
</dbReference>
<name>A0A1H8GSC5_9BURK</name>
<dbReference type="PROSITE" id="PS50109">
    <property type="entry name" value="HIS_KIN"/>
    <property type="match status" value="1"/>
</dbReference>